<feature type="region of interest" description="Disordered" evidence="1">
    <location>
        <begin position="1"/>
        <end position="23"/>
    </location>
</feature>
<dbReference type="Proteomes" id="UP000234681">
    <property type="component" value="Chromosome 15"/>
</dbReference>
<evidence type="ECO:0000313" key="3">
    <source>
        <dbReference type="Proteomes" id="UP000234681"/>
    </source>
</evidence>
<sequence length="23" mass="2561">MRPPTTQDTEYSAPSPDILRLGD</sequence>
<protein>
    <submittedName>
        <fullName evidence="2">RCG41920</fullName>
    </submittedName>
</protein>
<dbReference type="AlphaFoldDB" id="A6KKV0"/>
<accession>A6KKV0</accession>
<proteinExistence type="predicted"/>
<organism evidence="2 3">
    <name type="scientific">Rattus norvegicus</name>
    <name type="common">Rat</name>
    <dbReference type="NCBI Taxonomy" id="10116"/>
    <lineage>
        <taxon>Eukaryota</taxon>
        <taxon>Metazoa</taxon>
        <taxon>Chordata</taxon>
        <taxon>Craniata</taxon>
        <taxon>Vertebrata</taxon>
        <taxon>Euteleostomi</taxon>
        <taxon>Mammalia</taxon>
        <taxon>Eutheria</taxon>
        <taxon>Euarchontoglires</taxon>
        <taxon>Glires</taxon>
        <taxon>Rodentia</taxon>
        <taxon>Myomorpha</taxon>
        <taxon>Muroidea</taxon>
        <taxon>Muridae</taxon>
        <taxon>Murinae</taxon>
        <taxon>Rattus</taxon>
    </lineage>
</organism>
<evidence type="ECO:0000256" key="1">
    <source>
        <dbReference type="SAM" id="MobiDB-lite"/>
    </source>
</evidence>
<reference evidence="2 3" key="1">
    <citation type="submission" date="2005-07" db="EMBL/GenBank/DDBJ databases">
        <authorList>
            <person name="Mural R.J."/>
            <person name="Li P.W."/>
            <person name="Adams M.D."/>
            <person name="Amanatides P.G."/>
            <person name="Baden-Tillson H."/>
            <person name="Barnstead M."/>
            <person name="Chin S.H."/>
            <person name="Dew I."/>
            <person name="Evans C.A."/>
            <person name="Ferriera S."/>
            <person name="Flanigan M."/>
            <person name="Fosler C."/>
            <person name="Glodek A."/>
            <person name="Gu Z."/>
            <person name="Holt R.A."/>
            <person name="Jennings D."/>
            <person name="Kraft C.L."/>
            <person name="Lu F."/>
            <person name="Nguyen T."/>
            <person name="Nusskern D.R."/>
            <person name="Pfannkoch C.M."/>
            <person name="Sitter C."/>
            <person name="Sutton G.G."/>
            <person name="Venter J.C."/>
            <person name="Wang Z."/>
            <person name="Woodage T."/>
            <person name="Zheng X.H."/>
            <person name="Zhong F."/>
        </authorList>
    </citation>
    <scope>NUCLEOTIDE SEQUENCE [LARGE SCALE GENOMIC DNA]</scope>
    <source>
        <strain>BN</strain>
        <strain evidence="3">Sprague-Dawley</strain>
    </source>
</reference>
<gene>
    <name evidence="2" type="ORF">rCG_41920</name>
</gene>
<name>A6KKV0_RAT</name>
<feature type="compositionally biased region" description="Polar residues" evidence="1">
    <location>
        <begin position="1"/>
        <end position="12"/>
    </location>
</feature>
<dbReference type="EMBL" id="CH474061">
    <property type="protein sequence ID" value="EDL86294.1"/>
    <property type="molecule type" value="Genomic_DNA"/>
</dbReference>
<evidence type="ECO:0000313" key="2">
    <source>
        <dbReference type="EMBL" id="EDL86294.1"/>
    </source>
</evidence>